<name>A0ABX1C1C3_9ACTN</name>
<organism evidence="2 3">
    <name type="scientific">Streptomyces zingiberis</name>
    <dbReference type="NCBI Taxonomy" id="2053010"/>
    <lineage>
        <taxon>Bacteria</taxon>
        <taxon>Bacillati</taxon>
        <taxon>Actinomycetota</taxon>
        <taxon>Actinomycetes</taxon>
        <taxon>Kitasatosporales</taxon>
        <taxon>Streptomycetaceae</taxon>
        <taxon>Streptomyces</taxon>
    </lineage>
</organism>
<keyword evidence="1" id="KW-0175">Coiled coil</keyword>
<reference evidence="2 3" key="1">
    <citation type="submission" date="2020-03" db="EMBL/GenBank/DDBJ databases">
        <title>WGS of actinomycetes isolated from Thailand.</title>
        <authorList>
            <person name="Thawai C."/>
        </authorList>
    </citation>
    <scope>NUCLEOTIDE SEQUENCE [LARGE SCALE GENOMIC DNA]</scope>
    <source>
        <strain evidence="2 3">PLAI 1-29</strain>
    </source>
</reference>
<dbReference type="Proteomes" id="UP000695264">
    <property type="component" value="Unassembled WGS sequence"/>
</dbReference>
<evidence type="ECO:0000313" key="3">
    <source>
        <dbReference type="Proteomes" id="UP000695264"/>
    </source>
</evidence>
<sequence>MDPLLYLLLVPLILLTALGVERRVDRANRRLERVERKLDLVIGHLGIDVSEPYRERVRALIREGRTVEAVREYRSHTGASLVEAKQAVDRMAEGDDGRR</sequence>
<dbReference type="EMBL" id="JAATEN010000029">
    <property type="protein sequence ID" value="NJQ03706.1"/>
    <property type="molecule type" value="Genomic_DNA"/>
</dbReference>
<evidence type="ECO:0008006" key="4">
    <source>
        <dbReference type="Google" id="ProtNLM"/>
    </source>
</evidence>
<dbReference type="Gene3D" id="3.30.1390.10">
    <property type="match status" value="1"/>
</dbReference>
<accession>A0ABX1C1C3</accession>
<dbReference type="RefSeq" id="WP_168104328.1">
    <property type="nucleotide sequence ID" value="NZ_JAATEN010000029.1"/>
</dbReference>
<evidence type="ECO:0000313" key="2">
    <source>
        <dbReference type="EMBL" id="NJQ03706.1"/>
    </source>
</evidence>
<proteinExistence type="predicted"/>
<dbReference type="InterPro" id="IPR014719">
    <property type="entry name" value="Ribosomal_bL12_C/ClpS-like"/>
</dbReference>
<feature type="coiled-coil region" evidence="1">
    <location>
        <begin position="17"/>
        <end position="44"/>
    </location>
</feature>
<comment type="caution">
    <text evidence="2">The sequence shown here is derived from an EMBL/GenBank/DDBJ whole genome shotgun (WGS) entry which is preliminary data.</text>
</comment>
<gene>
    <name evidence="2" type="ORF">HCK00_25120</name>
</gene>
<protein>
    <recommendedName>
        <fullName evidence="4">Ribosomal protein L7/L12 C-terminal domain-containing protein</fullName>
    </recommendedName>
</protein>
<evidence type="ECO:0000256" key="1">
    <source>
        <dbReference type="SAM" id="Coils"/>
    </source>
</evidence>
<keyword evidence="3" id="KW-1185">Reference proteome</keyword>